<feature type="transmembrane region" description="Helical" evidence="2">
    <location>
        <begin position="41"/>
        <end position="62"/>
    </location>
</feature>
<gene>
    <name evidence="3" type="ORF">JFL75_11350</name>
</gene>
<protein>
    <recommendedName>
        <fullName evidence="5">Lipopolysaccharide assembly protein A domain-containing protein</fullName>
    </recommendedName>
</protein>
<keyword evidence="2" id="KW-0472">Membrane</keyword>
<accession>A0A7T7XJF5</accession>
<sequence>MPWRLIGIILLCGIFLVFIGFNLENSCNISFGFTVVQNVPVYLTAFTAFVLGMLCAIPFAVAQRRKKQPRESAKAKTIDSPKTDTLESLNISKEDKKKQGRKKKDDSIKVTELDDGSYGID</sequence>
<organism evidence="3 4">
    <name type="scientific">Breznakiella homolactica</name>
    <dbReference type="NCBI Taxonomy" id="2798577"/>
    <lineage>
        <taxon>Bacteria</taxon>
        <taxon>Pseudomonadati</taxon>
        <taxon>Spirochaetota</taxon>
        <taxon>Spirochaetia</taxon>
        <taxon>Spirochaetales</taxon>
        <taxon>Breznakiellaceae</taxon>
        <taxon>Breznakiella</taxon>
    </lineage>
</organism>
<dbReference type="EMBL" id="CP067089">
    <property type="protein sequence ID" value="QQO07544.1"/>
    <property type="molecule type" value="Genomic_DNA"/>
</dbReference>
<evidence type="ECO:0000313" key="4">
    <source>
        <dbReference type="Proteomes" id="UP000595917"/>
    </source>
</evidence>
<feature type="region of interest" description="Disordered" evidence="1">
    <location>
        <begin position="64"/>
        <end position="107"/>
    </location>
</feature>
<feature type="compositionally biased region" description="Basic and acidic residues" evidence="1">
    <location>
        <begin position="69"/>
        <end position="85"/>
    </location>
</feature>
<dbReference type="KEGG" id="bhc:JFL75_11350"/>
<dbReference type="Proteomes" id="UP000595917">
    <property type="component" value="Chromosome"/>
</dbReference>
<feature type="compositionally biased region" description="Basic and acidic residues" evidence="1">
    <location>
        <begin position="92"/>
        <end position="107"/>
    </location>
</feature>
<evidence type="ECO:0000256" key="2">
    <source>
        <dbReference type="SAM" id="Phobius"/>
    </source>
</evidence>
<dbReference type="AlphaFoldDB" id="A0A7T7XJF5"/>
<evidence type="ECO:0000256" key="1">
    <source>
        <dbReference type="SAM" id="MobiDB-lite"/>
    </source>
</evidence>
<keyword evidence="2" id="KW-0812">Transmembrane</keyword>
<dbReference type="RefSeq" id="WP_215624850.1">
    <property type="nucleotide sequence ID" value="NZ_CP067089.2"/>
</dbReference>
<feature type="transmembrane region" description="Helical" evidence="2">
    <location>
        <begin position="5"/>
        <end position="21"/>
    </location>
</feature>
<keyword evidence="4" id="KW-1185">Reference proteome</keyword>
<reference evidence="3" key="1">
    <citation type="submission" date="2021-01" db="EMBL/GenBank/DDBJ databases">
        <title>Description of Breznakiella homolactica.</title>
        <authorList>
            <person name="Song Y."/>
            <person name="Brune A."/>
        </authorList>
    </citation>
    <scope>NUCLEOTIDE SEQUENCE</scope>
    <source>
        <strain evidence="3">RmG30</strain>
    </source>
</reference>
<evidence type="ECO:0000313" key="3">
    <source>
        <dbReference type="EMBL" id="QQO07544.1"/>
    </source>
</evidence>
<keyword evidence="2" id="KW-1133">Transmembrane helix</keyword>
<evidence type="ECO:0008006" key="5">
    <source>
        <dbReference type="Google" id="ProtNLM"/>
    </source>
</evidence>
<name>A0A7T7XJF5_9SPIR</name>
<proteinExistence type="predicted"/>